<dbReference type="STRING" id="490188.SAMN04488068_1551"/>
<protein>
    <recommendedName>
        <fullName evidence="3">DUF1302 domain-containing protein</fullName>
    </recommendedName>
</protein>
<keyword evidence="2" id="KW-1185">Reference proteome</keyword>
<sequence length="636" mass="69344">MGMLNGEQLAARRVRQRWQAGLACVGTALSYSGAANAYSFWGIEMDSQLSATYSTAMRVESPSNGITNPPPPPEIPVADFLKVSQFNFDDGSQNFNKGSLINNRMTLLGELNFARDDFGLVLRGDVFYDRAYRKRNDNNSPDTINKTEGEVNEFSNDARYRDGRRARFLDAYVYGSWYLGESAALNVRVGRHIAAYGESLFFSGISFAQAPADATKAAIPGADVKSILLPVNQISAQLSLNDRVSLVGQYKLQFKHTELYPVGEFFSPADVVGPGAEFIYGLRNPLFFGNYQNTNLFSTDTIQLLQTAAGFLNTELPAGAALTTLFNNLDSLLPDVPIPLALIPQPNQPRFINVIRQGDIRPSAHGQYSVGIKYQLTPTTNVGAFRLRYHDTNPAPVQNYGSAPLLVGPNGNPLISTGDLGLLVPTTYNIRYFDGVDMTALSLSTSLFGANIGMDLTYREGTPVLVDADGGIQGPIPTPVRGNVGQIQFSGLYTIGPRWFWDTLTLVGEVGYNNVFSHQQACAATPDSCRRDFTNTRDASAAQMIVLIDKKNVFPAWDVNFPIIMSGVINGQSSLLGGFGQLNGPGDYRASVGVNFTRLQALTLGMAYNAYIGSADTKLRPIQDRDNVSFSAKYNF</sequence>
<evidence type="ECO:0000313" key="1">
    <source>
        <dbReference type="EMBL" id="SHG82634.1"/>
    </source>
</evidence>
<dbReference type="InterPro" id="IPR010727">
    <property type="entry name" value="DUF1302"/>
</dbReference>
<proteinExistence type="predicted"/>
<evidence type="ECO:0000313" key="2">
    <source>
        <dbReference type="Proteomes" id="UP000199758"/>
    </source>
</evidence>
<gene>
    <name evidence="1" type="ORF">SAMN04488068_1551</name>
</gene>
<dbReference type="EMBL" id="FQWZ01000003">
    <property type="protein sequence ID" value="SHG82634.1"/>
    <property type="molecule type" value="Genomic_DNA"/>
</dbReference>
<evidence type="ECO:0008006" key="3">
    <source>
        <dbReference type="Google" id="ProtNLM"/>
    </source>
</evidence>
<name>A0A1M5MZ90_9GAMM</name>
<dbReference type="RefSeq" id="WP_175550129.1">
    <property type="nucleotide sequence ID" value="NZ_FQWZ01000003.1"/>
</dbReference>
<accession>A0A1M5MZ90</accession>
<dbReference type="Pfam" id="PF06980">
    <property type="entry name" value="DUF1302"/>
    <property type="match status" value="1"/>
</dbReference>
<organism evidence="1 2">
    <name type="scientific">Hydrocarboniphaga daqingensis</name>
    <dbReference type="NCBI Taxonomy" id="490188"/>
    <lineage>
        <taxon>Bacteria</taxon>
        <taxon>Pseudomonadati</taxon>
        <taxon>Pseudomonadota</taxon>
        <taxon>Gammaproteobacteria</taxon>
        <taxon>Nevskiales</taxon>
        <taxon>Nevskiaceae</taxon>
        <taxon>Hydrocarboniphaga</taxon>
    </lineage>
</organism>
<dbReference type="Proteomes" id="UP000199758">
    <property type="component" value="Unassembled WGS sequence"/>
</dbReference>
<dbReference type="AlphaFoldDB" id="A0A1M5MZ90"/>
<reference evidence="1 2" key="1">
    <citation type="submission" date="2016-11" db="EMBL/GenBank/DDBJ databases">
        <authorList>
            <person name="Jaros S."/>
            <person name="Januszkiewicz K."/>
            <person name="Wedrychowicz H."/>
        </authorList>
    </citation>
    <scope>NUCLEOTIDE SEQUENCE [LARGE SCALE GENOMIC DNA]</scope>
    <source>
        <strain evidence="1 2">CGMCC 1.7049</strain>
    </source>
</reference>